<dbReference type="AlphaFoldDB" id="A0A6F8PSV3"/>
<protein>
    <submittedName>
        <fullName evidence="1">Uncharacterized protein</fullName>
    </submittedName>
</protein>
<evidence type="ECO:0000313" key="1">
    <source>
        <dbReference type="EMBL" id="BBP45098.1"/>
    </source>
</evidence>
<dbReference type="EMBL" id="AP021889">
    <property type="protein sequence ID" value="BBP45098.1"/>
    <property type="molecule type" value="Genomic_DNA"/>
</dbReference>
<name>A0A6F8PSV3_9GAMM</name>
<sequence length="209" mass="24328">MTEFCYTLANSQILYAMSRLSSKALALTLLKRYHRAVNDGMVILAAYIDKDFKLDDNRALHSVYDHWHTTKMPMTPELLQAQEQFVDLYESGLDNHPEREGAFYDIMYAFRDMLKQDYKALRELAGDYSEYLDTDGELTHEVEMAFKSEYEPNPATEPLSEEKQYNLYQQAIKTLEANPVKTSTDNSPNNAEKLTHFSDYLALKEFFEQ</sequence>
<keyword evidence="2" id="KW-1185">Reference proteome</keyword>
<evidence type="ECO:0000313" key="2">
    <source>
        <dbReference type="Proteomes" id="UP000501726"/>
    </source>
</evidence>
<gene>
    <name evidence="1" type="ORF">THMIRHAS_04710</name>
</gene>
<proteinExistence type="predicted"/>
<dbReference type="Proteomes" id="UP000501726">
    <property type="component" value="Chromosome"/>
</dbReference>
<accession>A0A6F8PSV3</accession>
<dbReference type="KEGG" id="tse:THMIRHAS_04710"/>
<reference evidence="2" key="1">
    <citation type="submission" date="2019-11" db="EMBL/GenBank/DDBJ databases">
        <title>Isolation and characterization of two novel species in the genus Thiomicrorhabdus.</title>
        <authorList>
            <person name="Mochizuki J."/>
            <person name="Kojima H."/>
            <person name="Fukui M."/>
        </authorList>
    </citation>
    <scope>NUCLEOTIDE SEQUENCE [LARGE SCALE GENOMIC DNA]</scope>
    <source>
        <strain evidence="2">aks77</strain>
    </source>
</reference>
<organism evidence="1 2">
    <name type="scientific">Thiosulfatimonas sediminis</name>
    <dbReference type="NCBI Taxonomy" id="2675054"/>
    <lineage>
        <taxon>Bacteria</taxon>
        <taxon>Pseudomonadati</taxon>
        <taxon>Pseudomonadota</taxon>
        <taxon>Gammaproteobacteria</taxon>
        <taxon>Thiotrichales</taxon>
        <taxon>Piscirickettsiaceae</taxon>
        <taxon>Thiosulfatimonas</taxon>
    </lineage>
</organism>